<evidence type="ECO:0000313" key="1">
    <source>
        <dbReference type="EMBL" id="OAQ14916.1"/>
    </source>
</evidence>
<dbReference type="AlphaFoldDB" id="A0A179CYD2"/>
<proteinExistence type="predicted"/>
<dbReference type="PATRIC" id="fig|1261658.3.peg.1523"/>
<gene>
    <name evidence="1" type="ORF">F480_07630</name>
</gene>
<protein>
    <submittedName>
        <fullName evidence="1">Uncharacterized protein</fullName>
    </submittedName>
</protein>
<name>A0A179CYD2_BIBTR</name>
<organism evidence="1 2">
    <name type="scientific">Bibersteinia trehalosi Y31</name>
    <dbReference type="NCBI Taxonomy" id="1261658"/>
    <lineage>
        <taxon>Bacteria</taxon>
        <taxon>Pseudomonadati</taxon>
        <taxon>Pseudomonadota</taxon>
        <taxon>Gammaproteobacteria</taxon>
        <taxon>Pasteurellales</taxon>
        <taxon>Pasteurellaceae</taxon>
        <taxon>Bibersteinia</taxon>
    </lineage>
</organism>
<sequence length="109" mass="12231">MPYMHSSFIYRKDNNYFDSLEHKFAETANRLTTTMSGLPNIVNTVSFSTQPNSKLDANSDAVIISRSRKAIVNKHTLNQHSDPASVAKSSIITDDMRVLIKTRSNLLNS</sequence>
<comment type="caution">
    <text evidence="1">The sequence shown here is derived from an EMBL/GenBank/DDBJ whole genome shotgun (WGS) entry which is preliminary data.</text>
</comment>
<dbReference type="EMBL" id="JACI01000002">
    <property type="protein sequence ID" value="OAQ14916.1"/>
    <property type="molecule type" value="Genomic_DNA"/>
</dbReference>
<accession>A0A179CYD2</accession>
<evidence type="ECO:0000313" key="2">
    <source>
        <dbReference type="Proteomes" id="UP000078358"/>
    </source>
</evidence>
<reference evidence="1 2" key="1">
    <citation type="submission" date="2014-01" db="EMBL/GenBank/DDBJ databases">
        <authorList>
            <person name="Zuccon D."/>
        </authorList>
    </citation>
    <scope>NUCLEOTIDE SEQUENCE [LARGE SCALE GENOMIC DNA]</scope>
    <source>
        <strain evidence="1 2">Y31</strain>
    </source>
</reference>
<dbReference type="Proteomes" id="UP000078358">
    <property type="component" value="Unassembled WGS sequence"/>
</dbReference>